<sequence>MNVPVKAGPAPTVAVVPVPESEMDALLLGRTGVRSFDQYVRNAAPPRQ</sequence>
<comment type="caution">
    <text evidence="1">The sequence shown here is derived from an EMBL/GenBank/DDBJ whole genome shotgun (WGS) entry which is preliminary data.</text>
</comment>
<proteinExistence type="predicted"/>
<reference evidence="1 2" key="1">
    <citation type="journal article" date="2011" name="Cell">
        <title>The monarch butterfly genome yields insights into long-distance migration.</title>
        <authorList>
            <person name="Zhan S."/>
            <person name="Merlin C."/>
            <person name="Boore J.L."/>
            <person name="Reppert S.M."/>
        </authorList>
    </citation>
    <scope>NUCLEOTIDE SEQUENCE [LARGE SCALE GENOMIC DNA]</scope>
    <source>
        <strain evidence="1">F-2</strain>
    </source>
</reference>
<organism evidence="1 2">
    <name type="scientific">Danaus plexippus plexippus</name>
    <dbReference type="NCBI Taxonomy" id="278856"/>
    <lineage>
        <taxon>Eukaryota</taxon>
        <taxon>Metazoa</taxon>
        <taxon>Ecdysozoa</taxon>
        <taxon>Arthropoda</taxon>
        <taxon>Hexapoda</taxon>
        <taxon>Insecta</taxon>
        <taxon>Pterygota</taxon>
        <taxon>Neoptera</taxon>
        <taxon>Endopterygota</taxon>
        <taxon>Lepidoptera</taxon>
        <taxon>Glossata</taxon>
        <taxon>Ditrysia</taxon>
        <taxon>Papilionoidea</taxon>
        <taxon>Nymphalidae</taxon>
        <taxon>Danainae</taxon>
        <taxon>Danaini</taxon>
        <taxon>Danaina</taxon>
        <taxon>Danaus</taxon>
        <taxon>Danaus</taxon>
    </lineage>
</organism>
<name>A0A212EXU2_DANPL</name>
<gene>
    <name evidence="1" type="ORF">KGM_202484</name>
</gene>
<keyword evidence="2" id="KW-1185">Reference proteome</keyword>
<evidence type="ECO:0000313" key="1">
    <source>
        <dbReference type="EMBL" id="OWR46310.1"/>
    </source>
</evidence>
<dbReference type="Proteomes" id="UP000007151">
    <property type="component" value="Unassembled WGS sequence"/>
</dbReference>
<accession>A0A212EXU2</accession>
<protein>
    <submittedName>
        <fullName evidence="1">Uncharacterized protein</fullName>
    </submittedName>
</protein>
<evidence type="ECO:0000313" key="2">
    <source>
        <dbReference type="Proteomes" id="UP000007151"/>
    </source>
</evidence>
<dbReference type="KEGG" id="dpl:KGM_202484"/>
<dbReference type="AlphaFoldDB" id="A0A212EXU2"/>
<dbReference type="EMBL" id="AGBW02011687">
    <property type="protein sequence ID" value="OWR46310.1"/>
    <property type="molecule type" value="Genomic_DNA"/>
</dbReference>
<dbReference type="InParanoid" id="A0A212EXU2"/>